<comment type="subunit">
    <text evidence="4">The 20S proteasome core is composed of 14 alpha and 14 beta subunits that assemble into four stacked heptameric rings, resulting in a barrel-shaped structure. The two inner rings, each composed of seven catalytic beta subunits, are sandwiched by two outer rings, each composed of seven alpha subunits. H.volcanii produces at least 2 types of 20S proteasomes: an alpha1-beta proteasome and a proteasome containing all three subunits (alpha1, alpha2, and beta) that appears to be asymmetrical with homo-oligomeric alpha1 and alpha2 rings positioned on separate ends. The catalytic chamber with the active sites is on the inside of the barrel. Has probably a gated structure, the ends of the cylinder being occluded by the N-termini of the alpha-subunits. Is likely capped at one or both ends by the proteasome regulatory ATPase, PAN.</text>
</comment>
<dbReference type="PROSITE" id="PS00388">
    <property type="entry name" value="PROTEASOME_ALPHA_1"/>
    <property type="match status" value="1"/>
</dbReference>
<comment type="similarity">
    <text evidence="5 6 7">Belongs to the peptidase T1A family.</text>
</comment>
<dbReference type="GO" id="GO:0006511">
    <property type="term" value="P:ubiquitin-dependent protein catabolic process"/>
    <property type="evidence" value="ECO:0007669"/>
    <property type="project" value="InterPro"/>
</dbReference>
<comment type="caution">
    <text evidence="9">The sequence shown here is derived from an EMBL/GenBank/DDBJ whole genome shotgun (WGS) entry which is preliminary data.</text>
</comment>
<dbReference type="InterPro" id="IPR029055">
    <property type="entry name" value="Ntn_hydrolases_N"/>
</dbReference>
<dbReference type="AlphaFoldDB" id="A0AAV3UE97"/>
<dbReference type="GO" id="GO:0005737">
    <property type="term" value="C:cytoplasm"/>
    <property type="evidence" value="ECO:0007669"/>
    <property type="project" value="UniProtKB-SubCell"/>
</dbReference>
<evidence type="ECO:0000256" key="2">
    <source>
        <dbReference type="ARBA" id="ARBA00022490"/>
    </source>
</evidence>
<comment type="function">
    <text evidence="5 7">Component of the proteasome core, a large protease complex with broad specificity involved in protein degradation.</text>
</comment>
<dbReference type="PROSITE" id="PS51475">
    <property type="entry name" value="PROTEASOME_ALPHA_2"/>
    <property type="match status" value="1"/>
</dbReference>
<dbReference type="InterPro" id="IPR000426">
    <property type="entry name" value="Proteasome_asu_N"/>
</dbReference>
<dbReference type="Pfam" id="PF10584">
    <property type="entry name" value="Proteasome_A_N"/>
    <property type="match status" value="1"/>
</dbReference>
<dbReference type="EMBL" id="BAABKX010000001">
    <property type="protein sequence ID" value="GAA5044676.1"/>
    <property type="molecule type" value="Genomic_DNA"/>
</dbReference>
<dbReference type="SMART" id="SM00948">
    <property type="entry name" value="Proteasome_A_N"/>
    <property type="match status" value="1"/>
</dbReference>
<dbReference type="FunFam" id="3.60.20.10:FF:000004">
    <property type="entry name" value="Proteasome subunit alpha type-4"/>
    <property type="match status" value="1"/>
</dbReference>
<dbReference type="InterPro" id="IPR019982">
    <property type="entry name" value="Proteasome_asu_arc"/>
</dbReference>
<dbReference type="GO" id="GO:0010498">
    <property type="term" value="P:proteasomal protein catabolic process"/>
    <property type="evidence" value="ECO:0007669"/>
    <property type="project" value="UniProtKB-UniRule"/>
</dbReference>
<dbReference type="GeneID" id="68611715"/>
<dbReference type="GO" id="GO:0004298">
    <property type="term" value="F:threonine-type endopeptidase activity"/>
    <property type="evidence" value="ECO:0007669"/>
    <property type="project" value="InterPro"/>
</dbReference>
<evidence type="ECO:0000256" key="7">
    <source>
        <dbReference type="RuleBase" id="RU000552"/>
    </source>
</evidence>
<proteinExistence type="inferred from homology"/>
<dbReference type="InterPro" id="IPR023332">
    <property type="entry name" value="Proteasome_alpha-type"/>
</dbReference>
<dbReference type="NCBIfam" id="TIGR03633">
    <property type="entry name" value="arc_protsome_A"/>
    <property type="match status" value="1"/>
</dbReference>
<accession>A0AAV3UE97</accession>
<dbReference type="InterPro" id="IPR001353">
    <property type="entry name" value="Proteasome_sua/b"/>
</dbReference>
<dbReference type="SUPFAM" id="SSF56235">
    <property type="entry name" value="N-terminal nucleophile aminohydrolases (Ntn hydrolases)"/>
    <property type="match status" value="1"/>
</dbReference>
<dbReference type="RefSeq" id="WP_227775930.1">
    <property type="nucleotide sequence ID" value="NZ_BAABKX010000001.1"/>
</dbReference>
<evidence type="ECO:0000259" key="8">
    <source>
        <dbReference type="PROSITE" id="PS00388"/>
    </source>
</evidence>
<evidence type="ECO:0000256" key="4">
    <source>
        <dbReference type="ARBA" id="ARBA00062996"/>
    </source>
</evidence>
<evidence type="ECO:0000256" key="5">
    <source>
        <dbReference type="HAMAP-Rule" id="MF_00289"/>
    </source>
</evidence>
<comment type="subcellular location">
    <subcellularLocation>
        <location evidence="1 5 7">Cytoplasm</location>
    </subcellularLocation>
</comment>
<gene>
    <name evidence="9" type="primary">psmA_2</name>
    <name evidence="5" type="synonym">psmA</name>
    <name evidence="9" type="ORF">GCM10025751_11430</name>
</gene>
<name>A0AAV3UE97_9EURY</name>
<keyword evidence="10" id="KW-1185">Reference proteome</keyword>
<dbReference type="InterPro" id="IPR050115">
    <property type="entry name" value="Proteasome_alpha"/>
</dbReference>
<keyword evidence="3 5" id="KW-0647">Proteasome</keyword>
<evidence type="ECO:0000256" key="1">
    <source>
        <dbReference type="ARBA" id="ARBA00004496"/>
    </source>
</evidence>
<organism evidence="9 10">
    <name type="scientific">Haladaptatus pallidirubidus</name>
    <dbReference type="NCBI Taxonomy" id="1008152"/>
    <lineage>
        <taxon>Archaea</taxon>
        <taxon>Methanobacteriati</taxon>
        <taxon>Methanobacteriota</taxon>
        <taxon>Stenosarchaea group</taxon>
        <taxon>Halobacteria</taxon>
        <taxon>Halobacteriales</taxon>
        <taxon>Haladaptataceae</taxon>
        <taxon>Haladaptatus</taxon>
    </lineage>
</organism>
<comment type="activity regulation">
    <text evidence="5">The formation of the proteasomal ATPase PAN-20S proteasome complex, via the docking of the C-termini of PAN into the intersubunit pockets in the alpha-rings, triggers opening of the gate for substrate entry. Interconversion between the open-gate and close-gate conformations leads to a dynamic regulation of the 20S proteasome proteolysis activity.</text>
</comment>
<evidence type="ECO:0000313" key="10">
    <source>
        <dbReference type="Proteomes" id="UP001501729"/>
    </source>
</evidence>
<evidence type="ECO:0000256" key="3">
    <source>
        <dbReference type="ARBA" id="ARBA00022942"/>
    </source>
</evidence>
<evidence type="ECO:0000256" key="6">
    <source>
        <dbReference type="PROSITE-ProRule" id="PRU00808"/>
    </source>
</evidence>
<dbReference type="Gene3D" id="3.60.20.10">
    <property type="entry name" value="Glutamine Phosphoribosylpyrophosphate, subunit 1, domain 1"/>
    <property type="match status" value="1"/>
</dbReference>
<dbReference type="Proteomes" id="UP001501729">
    <property type="component" value="Unassembled WGS sequence"/>
</dbReference>
<protein>
    <recommendedName>
        <fullName evidence="5 7">Proteasome subunit alpha</fullName>
    </recommendedName>
    <alternativeName>
        <fullName evidence="5">20S proteasome alpha subunit</fullName>
    </alternativeName>
    <alternativeName>
        <fullName evidence="5">Proteasome core protein PsmA</fullName>
    </alternativeName>
</protein>
<dbReference type="Pfam" id="PF00227">
    <property type="entry name" value="Proteasome"/>
    <property type="match status" value="1"/>
</dbReference>
<sequence>MNGQQQQAYDRGTNIFSPDGRLYQVEYAREAVRRGSVSVGIRGDDGVVLAASKRVRSPLLEADGVEKLHKIDTHLGVASAGHVADARQLVDFGRRRAQTDRLRYDQPMAVEPFTKAVTDHVQEYTQQGGARPFGAALLVGGVDTNSEGEVHPRLFETDPSGTPYEWQATAIGADDDAVREYLEANYGPDVSVDSGIELALSALADARGEPFSPEEVDVVIIDPTYRELDIDARREALESLDLLADRAS</sequence>
<dbReference type="HAMAP" id="MF_00289_A">
    <property type="entry name" value="Proteasome_A_A"/>
    <property type="match status" value="1"/>
</dbReference>
<keyword evidence="2 5" id="KW-0963">Cytoplasm</keyword>
<dbReference type="NCBIfam" id="NF003075">
    <property type="entry name" value="PRK03996.1"/>
    <property type="match status" value="1"/>
</dbReference>
<feature type="domain" description="Proteasome alpha-type subunits" evidence="8">
    <location>
        <begin position="9"/>
        <end position="31"/>
    </location>
</feature>
<reference evidence="9 10" key="1">
    <citation type="journal article" date="2019" name="Int. J. Syst. Evol. Microbiol.">
        <title>The Global Catalogue of Microorganisms (GCM) 10K type strain sequencing project: providing services to taxonomists for standard genome sequencing and annotation.</title>
        <authorList>
            <consortium name="The Broad Institute Genomics Platform"/>
            <consortium name="The Broad Institute Genome Sequencing Center for Infectious Disease"/>
            <person name="Wu L."/>
            <person name="Ma J."/>
        </authorList>
    </citation>
    <scope>NUCLEOTIDE SEQUENCE [LARGE SCALE GENOMIC DNA]</scope>
    <source>
        <strain evidence="9 10">JCM 17504</strain>
    </source>
</reference>
<comment type="subunit">
    <text evidence="5 7">The 20S proteasome core is composed of 14 alpha and 14 beta subunits that assemble into four stacked heptameric rings, resulting in a barrel-shaped structure. The two inner rings, each composed of seven catalytic beta subunits, are sandwiched by two outer rings, each composed of seven alpha subunits. The catalytic chamber with the active sites is on the inside of the barrel. Has a gated structure, the ends of the cylinder being occluded by the N-termini of the alpha-subunits. Is capped at one or both ends by the proteasome regulatory ATPase, PAN.</text>
</comment>
<evidence type="ECO:0000313" key="9">
    <source>
        <dbReference type="EMBL" id="GAA5044676.1"/>
    </source>
</evidence>
<dbReference type="PANTHER" id="PTHR11599">
    <property type="entry name" value="PROTEASOME SUBUNIT ALPHA/BETA"/>
    <property type="match status" value="1"/>
</dbReference>
<dbReference type="GO" id="GO:0019773">
    <property type="term" value="C:proteasome core complex, alpha-subunit complex"/>
    <property type="evidence" value="ECO:0007669"/>
    <property type="project" value="UniProtKB-UniRule"/>
</dbReference>